<keyword evidence="3" id="KW-1185">Reference proteome</keyword>
<feature type="compositionally biased region" description="Low complexity" evidence="1">
    <location>
        <begin position="52"/>
        <end position="68"/>
    </location>
</feature>
<protein>
    <submittedName>
        <fullName evidence="2">Uncharacterized protein</fullName>
    </submittedName>
</protein>
<dbReference type="Proteomes" id="UP000799779">
    <property type="component" value="Unassembled WGS sequence"/>
</dbReference>
<dbReference type="OrthoDB" id="3785169at2759"/>
<dbReference type="AlphaFoldDB" id="A0A6A5X299"/>
<evidence type="ECO:0000256" key="1">
    <source>
        <dbReference type="SAM" id="MobiDB-lite"/>
    </source>
</evidence>
<organism evidence="2 3">
    <name type="scientific">Amniculicola lignicola CBS 123094</name>
    <dbReference type="NCBI Taxonomy" id="1392246"/>
    <lineage>
        <taxon>Eukaryota</taxon>
        <taxon>Fungi</taxon>
        <taxon>Dikarya</taxon>
        <taxon>Ascomycota</taxon>
        <taxon>Pezizomycotina</taxon>
        <taxon>Dothideomycetes</taxon>
        <taxon>Pleosporomycetidae</taxon>
        <taxon>Pleosporales</taxon>
        <taxon>Amniculicolaceae</taxon>
        <taxon>Amniculicola</taxon>
    </lineage>
</organism>
<accession>A0A6A5X299</accession>
<feature type="compositionally biased region" description="Low complexity" evidence="1">
    <location>
        <begin position="80"/>
        <end position="98"/>
    </location>
</feature>
<reference evidence="2" key="1">
    <citation type="journal article" date="2020" name="Stud. Mycol.">
        <title>101 Dothideomycetes genomes: a test case for predicting lifestyles and emergence of pathogens.</title>
        <authorList>
            <person name="Haridas S."/>
            <person name="Albert R."/>
            <person name="Binder M."/>
            <person name="Bloem J."/>
            <person name="Labutti K."/>
            <person name="Salamov A."/>
            <person name="Andreopoulos B."/>
            <person name="Baker S."/>
            <person name="Barry K."/>
            <person name="Bills G."/>
            <person name="Bluhm B."/>
            <person name="Cannon C."/>
            <person name="Castanera R."/>
            <person name="Culley D."/>
            <person name="Daum C."/>
            <person name="Ezra D."/>
            <person name="Gonzalez J."/>
            <person name="Henrissat B."/>
            <person name="Kuo A."/>
            <person name="Liang C."/>
            <person name="Lipzen A."/>
            <person name="Lutzoni F."/>
            <person name="Magnuson J."/>
            <person name="Mondo S."/>
            <person name="Nolan M."/>
            <person name="Ohm R."/>
            <person name="Pangilinan J."/>
            <person name="Park H.-J."/>
            <person name="Ramirez L."/>
            <person name="Alfaro M."/>
            <person name="Sun H."/>
            <person name="Tritt A."/>
            <person name="Yoshinaga Y."/>
            <person name="Zwiers L.-H."/>
            <person name="Turgeon B."/>
            <person name="Goodwin S."/>
            <person name="Spatafora J."/>
            <person name="Crous P."/>
            <person name="Grigoriev I."/>
        </authorList>
    </citation>
    <scope>NUCLEOTIDE SEQUENCE</scope>
    <source>
        <strain evidence="2">CBS 123094</strain>
    </source>
</reference>
<feature type="region of interest" description="Disordered" evidence="1">
    <location>
        <begin position="52"/>
        <end position="102"/>
    </location>
</feature>
<proteinExistence type="predicted"/>
<sequence>MPTFRLFNSASTGPAPPSGDLAWTSRLLRRDLKSLFKAKKAKLATKISSFFKPSRSTTPPTPESGTITIVMTESARKSVTDPSTETEATPTTAATESDGTAMRTQTPQEVCFHSFYAYMKSQREIWYKSRPIDLDYEERWKVRGIALILSIALELCDSNPTYANLKTGNLDSNLGIGMLMTVLELAAENNGTLILDHLFGGNGRVTRMPADVYKHARSDTHGRVDSARADVSGMFPPGGMMLSDDDRKERIPAIYLWGALVIALTPEQRGLTIRIVERLMRLVFPHIDVGAFLVWIGDPSKRLGDEESVEIRERLRGVLFPKYQDP</sequence>
<evidence type="ECO:0000313" key="2">
    <source>
        <dbReference type="EMBL" id="KAF2006775.1"/>
    </source>
</evidence>
<gene>
    <name evidence="2" type="ORF">P154DRAFT_225001</name>
</gene>
<name>A0A6A5X299_9PLEO</name>
<evidence type="ECO:0000313" key="3">
    <source>
        <dbReference type="Proteomes" id="UP000799779"/>
    </source>
</evidence>
<dbReference type="EMBL" id="ML977559">
    <property type="protein sequence ID" value="KAF2006775.1"/>
    <property type="molecule type" value="Genomic_DNA"/>
</dbReference>